<accession>S5T2X3</accession>
<reference evidence="2 3" key="1">
    <citation type="submission" date="2012-11" db="EMBL/GenBank/DDBJ databases">
        <title>The complete genome sequence of Corynebacterium maris Coryn-1 (=DSM 45190).</title>
        <authorList>
            <person name="Schaffert L."/>
            <person name="Albersmeier A."/>
            <person name="Kalinowski J."/>
            <person name="Ruckert C."/>
        </authorList>
    </citation>
    <scope>NUCLEOTIDE SEQUENCE [LARGE SCALE GENOMIC DNA]</scope>
    <source>
        <strain evidence="3">Coryn-1</strain>
    </source>
</reference>
<dbReference type="HOGENOM" id="CLU_035797_0_0_11"/>
<dbReference type="EMBL" id="CP003924">
    <property type="protein sequence ID" value="AGS34960.1"/>
    <property type="molecule type" value="Genomic_DNA"/>
</dbReference>
<feature type="transmembrane region" description="Helical" evidence="1">
    <location>
        <begin position="309"/>
        <end position="326"/>
    </location>
</feature>
<keyword evidence="1" id="KW-0812">Transmembrane</keyword>
<protein>
    <recommendedName>
        <fullName evidence="4">DUF2029 domain-containing protein</fullName>
    </recommendedName>
</protein>
<dbReference type="Proteomes" id="UP000015388">
    <property type="component" value="Chromosome"/>
</dbReference>
<dbReference type="RefSeq" id="WP_020934893.1">
    <property type="nucleotide sequence ID" value="NC_021915.1"/>
</dbReference>
<feature type="transmembrane region" description="Helical" evidence="1">
    <location>
        <begin position="255"/>
        <end position="277"/>
    </location>
</feature>
<name>S5T2X3_9CORY</name>
<dbReference type="KEGG" id="cmd:B841_07435"/>
<dbReference type="PATRIC" id="fig|1224163.3.peg.1494"/>
<evidence type="ECO:0000313" key="3">
    <source>
        <dbReference type="Proteomes" id="UP000015388"/>
    </source>
</evidence>
<feature type="transmembrane region" description="Helical" evidence="1">
    <location>
        <begin position="177"/>
        <end position="200"/>
    </location>
</feature>
<dbReference type="AlphaFoldDB" id="S5T2X3"/>
<keyword evidence="3" id="KW-1185">Reference proteome</keyword>
<evidence type="ECO:0000313" key="2">
    <source>
        <dbReference type="EMBL" id="AGS34960.1"/>
    </source>
</evidence>
<feature type="transmembrane region" description="Helical" evidence="1">
    <location>
        <begin position="105"/>
        <end position="124"/>
    </location>
</feature>
<keyword evidence="1" id="KW-0472">Membrane</keyword>
<keyword evidence="1" id="KW-1133">Transmembrane helix</keyword>
<proteinExistence type="predicted"/>
<dbReference type="eggNOG" id="COG5650">
    <property type="taxonomic scope" value="Bacteria"/>
</dbReference>
<sequence>MPRLSSACAVWAGWAVARVALLALIVYEPGPMTDVNYYFGGAGQEDGLREYPHAATWVIYLLHWLTAPDLPAFQVAFLAMNLLIDALFLALLLHGRLPARQAAQAGWFWVFFGTACGQVLLMRLDLIPAVLVGAFAALLFLNGVLASVLLAAATAVKLWPGVLGAGLVGGLRERGTWVRVTAFFAALAGLVLITLAVGGLDRLLSPLTYQGERGLQVESVAATVAVAAAQFRPELYDVHFADSKSWEIAGPGVDALIGVADAAMVSVVAGALGWALFALWRGRFTPSVAVAFGVTIVAGLLVANKVFSPQYVIWLGPILAVALRTSAFSHPRWLGVLAVAAAALSTVIYPFFYGDVLSPASGVVGVVALLARNVLVVAILIGSLRWLRAEMRAAARSRSRVIVR</sequence>
<feature type="transmembrane region" description="Helical" evidence="1">
    <location>
        <begin position="333"/>
        <end position="352"/>
    </location>
</feature>
<feature type="transmembrane region" description="Helical" evidence="1">
    <location>
        <begin position="130"/>
        <end position="156"/>
    </location>
</feature>
<organism evidence="2 3">
    <name type="scientific">Corynebacterium maris DSM 45190</name>
    <dbReference type="NCBI Taxonomy" id="1224163"/>
    <lineage>
        <taxon>Bacteria</taxon>
        <taxon>Bacillati</taxon>
        <taxon>Actinomycetota</taxon>
        <taxon>Actinomycetes</taxon>
        <taxon>Mycobacteriales</taxon>
        <taxon>Corynebacteriaceae</taxon>
        <taxon>Corynebacterium</taxon>
    </lineage>
</organism>
<feature type="transmembrane region" description="Helical" evidence="1">
    <location>
        <begin position="364"/>
        <end position="387"/>
    </location>
</feature>
<dbReference type="STRING" id="1224163.B841_07435"/>
<feature type="transmembrane region" description="Helical" evidence="1">
    <location>
        <begin position="7"/>
        <end position="27"/>
    </location>
</feature>
<feature type="transmembrane region" description="Helical" evidence="1">
    <location>
        <begin position="284"/>
        <end position="303"/>
    </location>
</feature>
<evidence type="ECO:0008006" key="4">
    <source>
        <dbReference type="Google" id="ProtNLM"/>
    </source>
</evidence>
<gene>
    <name evidence="2" type="ORF">B841_07435</name>
</gene>
<feature type="transmembrane region" description="Helical" evidence="1">
    <location>
        <begin position="72"/>
        <end position="93"/>
    </location>
</feature>
<evidence type="ECO:0000256" key="1">
    <source>
        <dbReference type="SAM" id="Phobius"/>
    </source>
</evidence>